<comment type="caution">
    <text evidence="3">The sequence shown here is derived from an EMBL/GenBank/DDBJ whole genome shotgun (WGS) entry which is preliminary data.</text>
</comment>
<gene>
    <name evidence="3" type="ORF">F7D95_15625</name>
</gene>
<sequence length="191" mass="22210">MEVKKYLPILFLFMSLATFCFAQAKFEKVDCDTMNYCFTAILSCPQSKDVLYRASKESLATHIPSFQQKLQYDDKETGTIKFRNSSYLHGTKTFPNNRPTIDMTGFVEYVVTITIKDGKYRVKTEDPMANWQESFIFNGTKQDNGRKRLDLKGFTLWSDYDRKILESYSSDIGQIIAGIWTRAKEIEEDDF</sequence>
<evidence type="ECO:0000313" key="3">
    <source>
        <dbReference type="EMBL" id="MQN14187.1"/>
    </source>
</evidence>
<accession>A0AA90UHW3</accession>
<dbReference type="EMBL" id="VZCW01000390">
    <property type="protein sequence ID" value="MQN14187.1"/>
    <property type="molecule type" value="Genomic_DNA"/>
</dbReference>
<evidence type="ECO:0000256" key="1">
    <source>
        <dbReference type="SAM" id="SignalP"/>
    </source>
</evidence>
<name>A0AA90UHW3_9BACT</name>
<dbReference type="InterPro" id="IPR027823">
    <property type="entry name" value="DUF4468"/>
</dbReference>
<evidence type="ECO:0000313" key="4">
    <source>
        <dbReference type="Proteomes" id="UP000442105"/>
    </source>
</evidence>
<reference evidence="4" key="1">
    <citation type="submission" date="2019-09" db="EMBL/GenBank/DDBJ databases">
        <title>Distinct polysaccharide growth profiles of human intestinal Prevotella copri isolates.</title>
        <authorList>
            <person name="Fehlner-Peach H."/>
            <person name="Magnabosco C."/>
            <person name="Raghavan V."/>
            <person name="Scher J.U."/>
            <person name="Tett A."/>
            <person name="Cox L.M."/>
            <person name="Gottsegen C."/>
            <person name="Watters A."/>
            <person name="Wiltshire- Gordon J.D."/>
            <person name="Segata N."/>
            <person name="Bonneau R."/>
            <person name="Littman D.R."/>
        </authorList>
    </citation>
    <scope>NUCLEOTIDE SEQUENCE [LARGE SCALE GENOMIC DNA]</scope>
    <source>
        <strain evidence="4">iAQ1179</strain>
    </source>
</reference>
<dbReference type="Gene3D" id="3.30.530.80">
    <property type="match status" value="1"/>
</dbReference>
<dbReference type="AlphaFoldDB" id="A0AA90UHW3"/>
<dbReference type="Proteomes" id="UP000442105">
    <property type="component" value="Unassembled WGS sequence"/>
</dbReference>
<dbReference type="RefSeq" id="WP_153129528.1">
    <property type="nucleotide sequence ID" value="NZ_VZCW01000390.1"/>
</dbReference>
<organism evidence="3 4">
    <name type="scientific">Segatella copri</name>
    <dbReference type="NCBI Taxonomy" id="165179"/>
    <lineage>
        <taxon>Bacteria</taxon>
        <taxon>Pseudomonadati</taxon>
        <taxon>Bacteroidota</taxon>
        <taxon>Bacteroidia</taxon>
        <taxon>Bacteroidales</taxon>
        <taxon>Prevotellaceae</taxon>
        <taxon>Segatella</taxon>
    </lineage>
</organism>
<protein>
    <submittedName>
        <fullName evidence="3">DUF4468 domain-containing protein</fullName>
    </submittedName>
</protein>
<feature type="domain" description="DUF4468" evidence="2">
    <location>
        <begin position="46"/>
        <end position="126"/>
    </location>
</feature>
<evidence type="ECO:0000259" key="2">
    <source>
        <dbReference type="Pfam" id="PF14730"/>
    </source>
</evidence>
<feature type="chain" id="PRO_5041709010" evidence="1">
    <location>
        <begin position="23"/>
        <end position="191"/>
    </location>
</feature>
<feature type="signal peptide" evidence="1">
    <location>
        <begin position="1"/>
        <end position="22"/>
    </location>
</feature>
<dbReference type="Pfam" id="PF14730">
    <property type="entry name" value="DUF4468"/>
    <property type="match status" value="1"/>
</dbReference>
<proteinExistence type="predicted"/>
<keyword evidence="1" id="KW-0732">Signal</keyword>